<evidence type="ECO:0000256" key="1">
    <source>
        <dbReference type="SAM" id="MobiDB-lite"/>
    </source>
</evidence>
<reference evidence="2 3" key="2">
    <citation type="submission" date="2019-04" db="EMBL/GenBank/DDBJ databases">
        <title>The genome sequence of big-headed turtle.</title>
        <authorList>
            <person name="Gong S."/>
        </authorList>
    </citation>
    <scope>NUCLEOTIDE SEQUENCE [LARGE SCALE GENOMIC DNA]</scope>
    <source>
        <strain evidence="2">DO16091913</strain>
        <tissue evidence="2">Muscle</tissue>
    </source>
</reference>
<dbReference type="EMBL" id="QXTE01000039">
    <property type="protein sequence ID" value="TFK10681.1"/>
    <property type="molecule type" value="Genomic_DNA"/>
</dbReference>
<proteinExistence type="predicted"/>
<sequence length="134" mass="14629">METFNGDDEVGEATGDRPMRDPCRLPWCQLSPPSSWEVRMAPEKGIPTNPPSPNLLLRGHPLVICPLLPLQLPGLVPSRGGWVWSYQTGQLGSFLSSGSQQFQLLPSYSLGMQGKRLVARPPPLQKDGGEGPRD</sequence>
<comment type="caution">
    <text evidence="2">The sequence shown here is derived from an EMBL/GenBank/DDBJ whole genome shotgun (WGS) entry which is preliminary data.</text>
</comment>
<reference evidence="2 3" key="1">
    <citation type="submission" date="2019-04" db="EMBL/GenBank/DDBJ databases">
        <title>Draft genome of the big-headed turtle Platysternon megacephalum.</title>
        <authorList>
            <person name="Gong S."/>
        </authorList>
    </citation>
    <scope>NUCLEOTIDE SEQUENCE [LARGE SCALE GENOMIC DNA]</scope>
    <source>
        <strain evidence="2">DO16091913</strain>
        <tissue evidence="2">Muscle</tissue>
    </source>
</reference>
<organism evidence="2 3">
    <name type="scientific">Platysternon megacephalum</name>
    <name type="common">big-headed turtle</name>
    <dbReference type="NCBI Taxonomy" id="55544"/>
    <lineage>
        <taxon>Eukaryota</taxon>
        <taxon>Metazoa</taxon>
        <taxon>Chordata</taxon>
        <taxon>Craniata</taxon>
        <taxon>Vertebrata</taxon>
        <taxon>Euteleostomi</taxon>
        <taxon>Archelosauria</taxon>
        <taxon>Testudinata</taxon>
        <taxon>Testudines</taxon>
        <taxon>Cryptodira</taxon>
        <taxon>Durocryptodira</taxon>
        <taxon>Testudinoidea</taxon>
        <taxon>Platysternidae</taxon>
        <taxon>Platysternon</taxon>
    </lineage>
</organism>
<feature type="compositionally biased region" description="Basic and acidic residues" evidence="1">
    <location>
        <begin position="14"/>
        <end position="23"/>
    </location>
</feature>
<dbReference type="Proteomes" id="UP000297703">
    <property type="component" value="Unassembled WGS sequence"/>
</dbReference>
<evidence type="ECO:0000313" key="3">
    <source>
        <dbReference type="Proteomes" id="UP000297703"/>
    </source>
</evidence>
<keyword evidence="3" id="KW-1185">Reference proteome</keyword>
<gene>
    <name evidence="2" type="ORF">DR999_PMT06086</name>
</gene>
<dbReference type="AlphaFoldDB" id="A0A4D9EHF3"/>
<protein>
    <submittedName>
        <fullName evidence="2">Zinc finger X-chromosomal protein</fullName>
    </submittedName>
</protein>
<feature type="compositionally biased region" description="Acidic residues" evidence="1">
    <location>
        <begin position="1"/>
        <end position="11"/>
    </location>
</feature>
<name>A0A4D9EHF3_9SAUR</name>
<evidence type="ECO:0000313" key="2">
    <source>
        <dbReference type="EMBL" id="TFK10681.1"/>
    </source>
</evidence>
<feature type="region of interest" description="Disordered" evidence="1">
    <location>
        <begin position="1"/>
        <end position="24"/>
    </location>
</feature>
<accession>A0A4D9EHF3</accession>